<feature type="transmembrane region" description="Helical" evidence="8">
    <location>
        <begin position="444"/>
        <end position="468"/>
    </location>
</feature>
<keyword evidence="6 8" id="KW-0472">Membrane</keyword>
<evidence type="ECO:0000256" key="4">
    <source>
        <dbReference type="ARBA" id="ARBA00022729"/>
    </source>
</evidence>
<feature type="domain" description="PTM1-like N-terminal" evidence="10">
    <location>
        <begin position="51"/>
        <end position="216"/>
    </location>
</feature>
<keyword evidence="12" id="KW-1185">Reference proteome</keyword>
<feature type="transmembrane region" description="Helical" evidence="8">
    <location>
        <begin position="321"/>
        <end position="345"/>
    </location>
</feature>
<protein>
    <submittedName>
        <fullName evidence="11">BQ2448_3724 protein</fullName>
    </submittedName>
</protein>
<dbReference type="GO" id="GO:0005794">
    <property type="term" value="C:Golgi apparatus"/>
    <property type="evidence" value="ECO:0007669"/>
    <property type="project" value="TreeGrafter"/>
</dbReference>
<dbReference type="GO" id="GO:0016020">
    <property type="term" value="C:membrane"/>
    <property type="evidence" value="ECO:0007669"/>
    <property type="project" value="UniProtKB-SubCell"/>
</dbReference>
<gene>
    <name evidence="11" type="ORF">BQ2448_3724</name>
</gene>
<accession>A0A238FAU2</accession>
<feature type="compositionally biased region" description="Acidic residues" evidence="7">
    <location>
        <begin position="541"/>
        <end position="550"/>
    </location>
</feature>
<proteinExistence type="inferred from homology"/>
<dbReference type="STRING" id="269621.A0A238FAU2"/>
<keyword evidence="5 8" id="KW-1133">Transmembrane helix</keyword>
<feature type="transmembrane region" description="Helical" evidence="8">
    <location>
        <begin position="289"/>
        <end position="309"/>
    </location>
</feature>
<evidence type="ECO:0000313" key="11">
    <source>
        <dbReference type="EMBL" id="SCV70962.1"/>
    </source>
</evidence>
<keyword evidence="3 8" id="KW-0812">Transmembrane</keyword>
<feature type="transmembrane region" description="Helical" evidence="8">
    <location>
        <begin position="365"/>
        <end position="386"/>
    </location>
</feature>
<evidence type="ECO:0000256" key="1">
    <source>
        <dbReference type="ARBA" id="ARBA00004141"/>
    </source>
</evidence>
<dbReference type="InterPro" id="IPR053938">
    <property type="entry name" value="PTM1-like_N"/>
</dbReference>
<evidence type="ECO:0000256" key="6">
    <source>
        <dbReference type="ARBA" id="ARBA00023136"/>
    </source>
</evidence>
<name>A0A238FAU2_9BASI</name>
<feature type="region of interest" description="Disordered" evidence="7">
    <location>
        <begin position="531"/>
        <end position="635"/>
    </location>
</feature>
<keyword evidence="4" id="KW-0732">Signal</keyword>
<dbReference type="PANTHER" id="PTHR21229:SF1">
    <property type="entry name" value="GH17801P"/>
    <property type="match status" value="1"/>
</dbReference>
<feature type="transmembrane region" description="Helical" evidence="8">
    <location>
        <begin position="488"/>
        <end position="505"/>
    </location>
</feature>
<dbReference type="GO" id="GO:0005829">
    <property type="term" value="C:cytosol"/>
    <property type="evidence" value="ECO:0007669"/>
    <property type="project" value="GOC"/>
</dbReference>
<dbReference type="Pfam" id="PF06814">
    <property type="entry name" value="GOST_TM"/>
    <property type="match status" value="1"/>
</dbReference>
<reference evidence="12" key="1">
    <citation type="submission" date="2016-09" db="EMBL/GenBank/DDBJ databases">
        <authorList>
            <person name="Jeantristanb JTB J.-T."/>
            <person name="Ricardo R."/>
        </authorList>
    </citation>
    <scope>NUCLEOTIDE SEQUENCE [LARGE SCALE GENOMIC DNA]</scope>
</reference>
<evidence type="ECO:0000256" key="2">
    <source>
        <dbReference type="ARBA" id="ARBA00007883"/>
    </source>
</evidence>
<organism evidence="11 12">
    <name type="scientific">Microbotryum intermedium</name>
    <dbReference type="NCBI Taxonomy" id="269621"/>
    <lineage>
        <taxon>Eukaryota</taxon>
        <taxon>Fungi</taxon>
        <taxon>Dikarya</taxon>
        <taxon>Basidiomycota</taxon>
        <taxon>Pucciniomycotina</taxon>
        <taxon>Microbotryomycetes</taxon>
        <taxon>Microbotryales</taxon>
        <taxon>Microbotryaceae</taxon>
        <taxon>Microbotryum</taxon>
    </lineage>
</organism>
<dbReference type="Pfam" id="PF21902">
    <property type="entry name" value="PTM1-like_N"/>
    <property type="match status" value="1"/>
</dbReference>
<comment type="similarity">
    <text evidence="2">Belongs to the LU7TM family.</text>
</comment>
<sequence length="635" mass="71015">MATTVAPSRSHHGARSSWLGAMLATMMAMVMLLSTPGAAYQVVISSDDSVRQVCNGMFAGTADHPAYIEVIFKPSSKGQLALVVYEWKDAAHLGVDRHKPNSDTTSDTAQGEGEAWSADRVYICTLSAVQAKLCAEADLGTFITTPASLASTDANATILTTSVRFDHPNTEDDPWTLNRYRYEVLKTGYYCVGSVPVALEQSASNSSYIGVVDFENTFGGNLPASEYPKVFVSTEWLHYLLSSPSPLLIKNFPPQQFYFVLSMIYLGLAAVWLVLCYQHRRDLLPIQNYITATILFLVVEMFAVWRYFAYVNDKGHPGVTVAYLIFITALNAFRNSVSFFILLIVSMGYSIVRPSLGSTMMRVRLLAMIHFVFGSLYSIGTASFLFDNPGQSYGIDLWQILFCVIPLSLSLTTFLMWILWSLNTTISDLQSRRQSFKTSMFVKLYRILMFSVIIIFVFFVISALSFSYRLNDDFAPDTWRYQWILVDGWLSILYMVVFFSVAWIWRPSSRNRRLGLSDEVPTDDLDAEHYDVDAISTGDRDGDDDDDDDEHVALKGMGSNADDGKVVFDVGSDEDEEEAIGGRRRSERRSGEEARLNGREDDSDGEGDISGNRHERVSSSGSSQRSGPPKYSRRD</sequence>
<dbReference type="EMBL" id="FMSP01000006">
    <property type="protein sequence ID" value="SCV70962.1"/>
    <property type="molecule type" value="Genomic_DNA"/>
</dbReference>
<dbReference type="GO" id="GO:0042147">
    <property type="term" value="P:retrograde transport, endosome to Golgi"/>
    <property type="evidence" value="ECO:0007669"/>
    <property type="project" value="TreeGrafter"/>
</dbReference>
<feature type="compositionally biased region" description="Basic and acidic residues" evidence="7">
    <location>
        <begin position="588"/>
        <end position="600"/>
    </location>
</feature>
<comment type="subcellular location">
    <subcellularLocation>
        <location evidence="1">Membrane</location>
        <topology evidence="1">Multi-pass membrane protein</topology>
    </subcellularLocation>
</comment>
<feature type="compositionally biased region" description="Low complexity" evidence="7">
    <location>
        <begin position="618"/>
        <end position="627"/>
    </location>
</feature>
<evidence type="ECO:0000259" key="10">
    <source>
        <dbReference type="Pfam" id="PF21902"/>
    </source>
</evidence>
<evidence type="ECO:0000256" key="8">
    <source>
        <dbReference type="SAM" id="Phobius"/>
    </source>
</evidence>
<feature type="transmembrane region" description="Helical" evidence="8">
    <location>
        <begin position="257"/>
        <end position="277"/>
    </location>
</feature>
<dbReference type="InterPro" id="IPR053937">
    <property type="entry name" value="GOST_TM"/>
</dbReference>
<evidence type="ECO:0000259" key="9">
    <source>
        <dbReference type="Pfam" id="PF06814"/>
    </source>
</evidence>
<dbReference type="OrthoDB" id="19932at2759"/>
<dbReference type="Proteomes" id="UP000198372">
    <property type="component" value="Unassembled WGS sequence"/>
</dbReference>
<dbReference type="InterPro" id="IPR009637">
    <property type="entry name" value="GPR107/GPR108-like"/>
</dbReference>
<evidence type="ECO:0000256" key="5">
    <source>
        <dbReference type="ARBA" id="ARBA00022989"/>
    </source>
</evidence>
<dbReference type="PANTHER" id="PTHR21229">
    <property type="entry name" value="LUNG SEVEN TRANSMEMBRANE RECEPTOR"/>
    <property type="match status" value="1"/>
</dbReference>
<evidence type="ECO:0000313" key="12">
    <source>
        <dbReference type="Proteomes" id="UP000198372"/>
    </source>
</evidence>
<feature type="transmembrane region" description="Helical" evidence="8">
    <location>
        <begin position="18"/>
        <end position="40"/>
    </location>
</feature>
<feature type="domain" description="GOST seven transmembrane" evidence="9">
    <location>
        <begin position="255"/>
        <end position="511"/>
    </location>
</feature>
<dbReference type="AlphaFoldDB" id="A0A238FAU2"/>
<feature type="transmembrane region" description="Helical" evidence="8">
    <location>
        <begin position="398"/>
        <end position="423"/>
    </location>
</feature>
<evidence type="ECO:0000256" key="3">
    <source>
        <dbReference type="ARBA" id="ARBA00022692"/>
    </source>
</evidence>
<evidence type="ECO:0000256" key="7">
    <source>
        <dbReference type="SAM" id="MobiDB-lite"/>
    </source>
</evidence>